<feature type="transmembrane region" description="Helical" evidence="1">
    <location>
        <begin position="32"/>
        <end position="57"/>
    </location>
</feature>
<keyword evidence="1" id="KW-0812">Transmembrane</keyword>
<dbReference type="EMBL" id="AHMU02000047">
    <property type="protein sequence ID" value="EMN21906.1"/>
    <property type="molecule type" value="Genomic_DNA"/>
</dbReference>
<dbReference type="Proteomes" id="UP000012106">
    <property type="component" value="Unassembled WGS sequence"/>
</dbReference>
<sequence length="420" mass="49081">MLTKKIFTQIIKPHNISLLLMYNAIKTSGPTLLSLIGFLVLFYTMIGSLFGCATLVYSSYQDKMKESIPVYQSDAKYLYWGKGLTKKEGGRPFVKKWDQNNNRTYYYCPNETNVTENLQEEYSYEIQRKTKEDRCKYKMMPPCEDCEWNREYDQDVEGFHLTDSYWNGEEVDFGDRKIDAYFFEAMDSLLLFDLGTAIRMPSKERDDRKIDAYFIEVIDSLLHFNFGSAFRMPSKEISVIHDFAIYRGPFLRKTIGEIHNVWLTEEGLICLRDLKLSTVSLDCSQTEKSGDFKYSICMQTSAADCSPESFARNWGANKQFEVSEIPRSAPTYFVYSKANKDYEKRIHILAAWSNIRIQTNKSQIVQIETDEIVKQIVWPSAIMYGITYLPYPFTIVFDIITSPIQIVLYYLFIEDMRIGW</sequence>
<dbReference type="AlphaFoldDB" id="M6JJN9"/>
<comment type="caution">
    <text evidence="2">The sequence shown here is derived from an EMBL/GenBank/DDBJ whole genome shotgun (WGS) entry which is preliminary data.</text>
</comment>
<feature type="transmembrane region" description="Helical" evidence="1">
    <location>
        <begin position="388"/>
        <end position="412"/>
    </location>
</feature>
<protein>
    <submittedName>
        <fullName evidence="2">Uncharacterized protein</fullName>
    </submittedName>
</protein>
<reference evidence="2 3" key="1">
    <citation type="submission" date="2013-01" db="EMBL/GenBank/DDBJ databases">
        <authorList>
            <person name="Harkins D.M."/>
            <person name="Durkin A.S."/>
            <person name="Brinkac L.M."/>
            <person name="Haft D.H."/>
            <person name="Selengut J.D."/>
            <person name="Sanka R."/>
            <person name="DePew J."/>
            <person name="Purushe J."/>
            <person name="Hartskeerl R.A."/>
            <person name="Ahmed A."/>
            <person name="van der Linden H."/>
            <person name="Goris M.G.A."/>
            <person name="Vinetz J.M."/>
            <person name="Sutton G.G."/>
            <person name="Nierman W.C."/>
            <person name="Fouts D.E."/>
        </authorList>
    </citation>
    <scope>NUCLEOTIDE SEQUENCE [LARGE SCALE GENOMIC DNA]</scope>
    <source>
        <strain evidence="2 3">MAVJ 401</strain>
    </source>
</reference>
<accession>M6JJN9</accession>
<proteinExistence type="predicted"/>
<name>M6JJN9_9LEPT</name>
<gene>
    <name evidence="2" type="ORF">LEP1GSC063_3490</name>
</gene>
<keyword evidence="1" id="KW-0472">Membrane</keyword>
<evidence type="ECO:0000313" key="2">
    <source>
        <dbReference type="EMBL" id="EMN21906.1"/>
    </source>
</evidence>
<keyword evidence="1" id="KW-1133">Transmembrane helix</keyword>
<evidence type="ECO:0000256" key="1">
    <source>
        <dbReference type="SAM" id="Phobius"/>
    </source>
</evidence>
<evidence type="ECO:0000313" key="3">
    <source>
        <dbReference type="Proteomes" id="UP000012106"/>
    </source>
</evidence>
<organism evidence="2 3">
    <name type="scientific">Leptospira santarosai serovar Arenal str. MAVJ 401</name>
    <dbReference type="NCBI Taxonomy" id="1049976"/>
    <lineage>
        <taxon>Bacteria</taxon>
        <taxon>Pseudomonadati</taxon>
        <taxon>Spirochaetota</taxon>
        <taxon>Spirochaetia</taxon>
        <taxon>Leptospirales</taxon>
        <taxon>Leptospiraceae</taxon>
        <taxon>Leptospira</taxon>
    </lineage>
</organism>